<dbReference type="PANTHER" id="PTHR11999:SF70">
    <property type="entry name" value="MIP05841P"/>
    <property type="match status" value="1"/>
</dbReference>
<evidence type="ECO:0000256" key="3">
    <source>
        <dbReference type="ARBA" id="ARBA00022793"/>
    </source>
</evidence>
<dbReference type="GO" id="GO:0019752">
    <property type="term" value="P:carboxylic acid metabolic process"/>
    <property type="evidence" value="ECO:0007669"/>
    <property type="project" value="InterPro"/>
</dbReference>
<keyword evidence="4 6" id="KW-0663">Pyridoxal phosphate</keyword>
<name>A0A8H1L8Z6_9ACTN</name>
<sequence>MAAPDASARMHHSTAETEGAVDLVLDHARRRILEEHPPLNRSRTPGELSRLAAGTLTEDGIGAREALSVFERILAPACVTLAHPRHLSFIPGAPTKAATAFDLAVSAANAYGGSWLESSGAIFAENEVLAFLAREFGLPAEAGGAFVQGGTLGNLSALVAARDAALRKRNGHRPPRWRVVCSAEAHSSLVTAAKVMDIDITLAPTGADGKLTGQAVERALGRYGDEVFAVVATAGSTNFGIVDDIASLTRLRPRHDFWLHVDGAYGLAAMLTPERRELFRGVELADSLTVDPHKWLFAPFDACALLYRDPGAARAAHAQDAAYLDPLHDAPGWNPADYAVHLSRRTRGLPLWFSLATHGAGAYRAAIARCLHLAEEIAEEIRARPRLSLVRDPELSVVVFRREGWRKADYTAWSDRLLREQTALVVPSSHQGEPVTRFALVNPAATREELIEVLDTMER</sequence>
<proteinExistence type="inferred from homology"/>
<dbReference type="InterPro" id="IPR015422">
    <property type="entry name" value="PyrdxlP-dep_Trfase_small"/>
</dbReference>
<keyword evidence="8" id="KW-0808">Transferase</keyword>
<dbReference type="AlphaFoldDB" id="A0A8H1L8Z6"/>
<keyword evidence="8" id="KW-0032">Aminotransferase</keyword>
<dbReference type="GO" id="GO:0008483">
    <property type="term" value="F:transaminase activity"/>
    <property type="evidence" value="ECO:0007669"/>
    <property type="project" value="UniProtKB-KW"/>
</dbReference>
<evidence type="ECO:0000256" key="2">
    <source>
        <dbReference type="ARBA" id="ARBA00009533"/>
    </source>
</evidence>
<dbReference type="RefSeq" id="WP_135567385.1">
    <property type="nucleotide sequence ID" value="NZ_CP103060.1"/>
</dbReference>
<dbReference type="Proteomes" id="UP000298111">
    <property type="component" value="Unassembled WGS sequence"/>
</dbReference>
<reference evidence="8 9" key="1">
    <citation type="submission" date="2018-10" db="EMBL/GenBank/DDBJ databases">
        <title>Isolation of pseudouridimycin from Streptomyces albus DSM 40763.</title>
        <authorList>
            <person name="Rosenqvist P."/>
            <person name="Metsae-Ketelae M."/>
            <person name="Virta P."/>
        </authorList>
    </citation>
    <scope>NUCLEOTIDE SEQUENCE [LARGE SCALE GENOMIC DNA]</scope>
    <source>
        <strain evidence="8 9">DSM 40763</strain>
    </source>
</reference>
<dbReference type="EMBL" id="RCIY01000076">
    <property type="protein sequence ID" value="TGG79709.1"/>
    <property type="molecule type" value="Genomic_DNA"/>
</dbReference>
<dbReference type="InterPro" id="IPR015424">
    <property type="entry name" value="PyrdxlP-dep_Trfase"/>
</dbReference>
<dbReference type="PROSITE" id="PS00392">
    <property type="entry name" value="DDC_GAD_HDC_YDC"/>
    <property type="match status" value="1"/>
</dbReference>
<dbReference type="PANTHER" id="PTHR11999">
    <property type="entry name" value="GROUP II PYRIDOXAL-5-PHOSPHATE DECARBOXYLASE"/>
    <property type="match status" value="1"/>
</dbReference>
<comment type="similarity">
    <text evidence="2 7">Belongs to the group II decarboxylase family.</text>
</comment>
<keyword evidence="3" id="KW-0210">Decarboxylase</keyword>
<dbReference type="Pfam" id="PF00282">
    <property type="entry name" value="Pyridoxal_deC"/>
    <property type="match status" value="1"/>
</dbReference>
<evidence type="ECO:0000256" key="5">
    <source>
        <dbReference type="ARBA" id="ARBA00023239"/>
    </source>
</evidence>
<evidence type="ECO:0000256" key="1">
    <source>
        <dbReference type="ARBA" id="ARBA00001933"/>
    </source>
</evidence>
<evidence type="ECO:0000313" key="9">
    <source>
        <dbReference type="Proteomes" id="UP000298111"/>
    </source>
</evidence>
<dbReference type="Gene3D" id="3.90.1150.10">
    <property type="entry name" value="Aspartate Aminotransferase, domain 1"/>
    <property type="match status" value="1"/>
</dbReference>
<dbReference type="InterPro" id="IPR010977">
    <property type="entry name" value="Aromatic_deC"/>
</dbReference>
<dbReference type="GeneID" id="75185838"/>
<evidence type="ECO:0000256" key="4">
    <source>
        <dbReference type="ARBA" id="ARBA00022898"/>
    </source>
</evidence>
<dbReference type="InterPro" id="IPR015421">
    <property type="entry name" value="PyrdxlP-dep_Trfase_major"/>
</dbReference>
<comment type="caution">
    <text evidence="8">The sequence shown here is derived from an EMBL/GenBank/DDBJ whole genome shotgun (WGS) entry which is preliminary data.</text>
</comment>
<dbReference type="SUPFAM" id="SSF53383">
    <property type="entry name" value="PLP-dependent transferases"/>
    <property type="match status" value="1"/>
</dbReference>
<evidence type="ECO:0000256" key="6">
    <source>
        <dbReference type="PIRSR" id="PIRSR602129-50"/>
    </source>
</evidence>
<evidence type="ECO:0000256" key="7">
    <source>
        <dbReference type="RuleBase" id="RU000382"/>
    </source>
</evidence>
<dbReference type="GO" id="GO:0004058">
    <property type="term" value="F:aromatic-L-amino-acid decarboxylase activity"/>
    <property type="evidence" value="ECO:0007669"/>
    <property type="project" value="UniProtKB-ARBA"/>
</dbReference>
<dbReference type="InterPro" id="IPR002129">
    <property type="entry name" value="PyrdxlP-dep_de-COase"/>
</dbReference>
<protein>
    <submittedName>
        <fullName evidence="8">Aminotransferase class V-fold PLP-dependent enzyme</fullName>
    </submittedName>
</protein>
<comment type="cofactor">
    <cofactor evidence="1 6 7">
        <name>pyridoxal 5'-phosphate</name>
        <dbReference type="ChEBI" id="CHEBI:597326"/>
    </cofactor>
</comment>
<keyword evidence="5 7" id="KW-0456">Lyase</keyword>
<feature type="modified residue" description="N6-(pyridoxal phosphate)lysine" evidence="6">
    <location>
        <position position="294"/>
    </location>
</feature>
<dbReference type="Gene3D" id="3.40.640.10">
    <property type="entry name" value="Type I PLP-dependent aspartate aminotransferase-like (Major domain)"/>
    <property type="match status" value="1"/>
</dbReference>
<evidence type="ECO:0000313" key="8">
    <source>
        <dbReference type="EMBL" id="TGG79709.1"/>
    </source>
</evidence>
<accession>A0A8H1L8Z6</accession>
<gene>
    <name evidence="8" type="ORF">D8771_23545</name>
</gene>
<dbReference type="InterPro" id="IPR021115">
    <property type="entry name" value="Pyridoxal-P_BS"/>
</dbReference>
<dbReference type="GO" id="GO:0030170">
    <property type="term" value="F:pyridoxal phosphate binding"/>
    <property type="evidence" value="ECO:0007669"/>
    <property type="project" value="InterPro"/>
</dbReference>
<organism evidence="8 9">
    <name type="scientific">Streptomyces albus</name>
    <dbReference type="NCBI Taxonomy" id="1888"/>
    <lineage>
        <taxon>Bacteria</taxon>
        <taxon>Bacillati</taxon>
        <taxon>Actinomycetota</taxon>
        <taxon>Actinomycetes</taxon>
        <taxon>Kitasatosporales</taxon>
        <taxon>Streptomycetaceae</taxon>
        <taxon>Streptomyces</taxon>
    </lineage>
</organism>